<evidence type="ECO:0000313" key="2">
    <source>
        <dbReference type="Proteomes" id="UP000023566"/>
    </source>
</evidence>
<organism evidence="1 2">
    <name type="scientific">Parageobacillus genomosp. 1</name>
    <dbReference type="NCBI Taxonomy" id="1295642"/>
    <lineage>
        <taxon>Bacteria</taxon>
        <taxon>Bacillati</taxon>
        <taxon>Bacillota</taxon>
        <taxon>Bacilli</taxon>
        <taxon>Bacillales</taxon>
        <taxon>Anoxybacillaceae</taxon>
        <taxon>Parageobacillus</taxon>
    </lineage>
</organism>
<dbReference type="Proteomes" id="UP000023566">
    <property type="component" value="Chromosome"/>
</dbReference>
<dbReference type="EMBL" id="AOTZ01000004">
    <property type="protein sequence ID" value="EZP77582.1"/>
    <property type="molecule type" value="Genomic_DNA"/>
</dbReference>
<evidence type="ECO:0000313" key="1">
    <source>
        <dbReference type="EMBL" id="EZP77582.1"/>
    </source>
</evidence>
<name>A0ABC9VG82_9BACL</name>
<protein>
    <submittedName>
        <fullName evidence="1">Nucleoside permease nupC</fullName>
    </submittedName>
</protein>
<proteinExistence type="predicted"/>
<accession>A0ABC9VG82</accession>
<dbReference type="RefSeq" id="WP_052351454.1">
    <property type="nucleotide sequence ID" value="NZ_CM002692.1"/>
</dbReference>
<dbReference type="AlphaFoldDB" id="A0ABC9VG82"/>
<comment type="caution">
    <text evidence="1">The sequence shown here is derived from an EMBL/GenBank/DDBJ whole genome shotgun (WGS) entry which is preliminary data.</text>
</comment>
<reference evidence="1 2" key="1">
    <citation type="journal article" date="2014" name="Appl. Microbiol. Biotechnol.">
        <title>Transformable facultative thermophile Geobacillus stearothermophilus NUB3621 as a host strain for metabolic engineering.</title>
        <authorList>
            <person name="Blanchard K."/>
            <person name="Robic S."/>
            <person name="Matsumura I."/>
        </authorList>
    </citation>
    <scope>NUCLEOTIDE SEQUENCE [LARGE SCALE GENOMIC DNA]</scope>
    <source>
        <strain evidence="1 2">NUB3621</strain>
    </source>
</reference>
<sequence>MKEWNPVFTREQIEQAKRNGVSYLTLYARVINYGWDIDEAIHTPPHDRFGNDVKSILPEEAVKIAEQNGLSRVDIWNRLNAGWTLEKAIHTPKTRRKLHIPAYALEIAKKNGITRKQVSMRLRILGWTLEEAITKPVKGKGKVS</sequence>
<gene>
    <name evidence="1" type="ORF">H839_08114</name>
</gene>
<keyword evidence="2" id="KW-1185">Reference proteome</keyword>